<evidence type="ECO:0000256" key="1">
    <source>
        <dbReference type="ARBA" id="ARBA00004191"/>
    </source>
</evidence>
<sequence length="141" mass="16649">MLRLIARRPGLFRDFVIVHAMNNVAGFGKDILIRKVSIIYGSNASYPLSCHQVMYLHLVYYRHSIPRATRWISWTSALRPKSTRGFIVCQLNTSTWSSNHEAFRIIEFSQIEVCHWIYEANMIRVRTLIPSRSRERWKQLP</sequence>
<comment type="subcellular location">
    <subcellularLocation>
        <location evidence="1">Secreted</location>
        <location evidence="1">Cell wall</location>
    </subcellularLocation>
    <subcellularLocation>
        <location evidence="2">Secreted</location>
        <location evidence="2">Extracellular space</location>
        <location evidence="2">Apoplast</location>
    </subcellularLocation>
</comment>
<keyword evidence="4" id="KW-0052">Apoplast</keyword>
<dbReference type="STRING" id="22663.A0A2I0IJF8"/>
<evidence type="ECO:0000256" key="2">
    <source>
        <dbReference type="ARBA" id="ARBA00004271"/>
    </source>
</evidence>
<organism evidence="8 9">
    <name type="scientific">Punica granatum</name>
    <name type="common">Pomegranate</name>
    <dbReference type="NCBI Taxonomy" id="22663"/>
    <lineage>
        <taxon>Eukaryota</taxon>
        <taxon>Viridiplantae</taxon>
        <taxon>Streptophyta</taxon>
        <taxon>Embryophyta</taxon>
        <taxon>Tracheophyta</taxon>
        <taxon>Spermatophyta</taxon>
        <taxon>Magnoliopsida</taxon>
        <taxon>eudicotyledons</taxon>
        <taxon>Gunneridae</taxon>
        <taxon>Pentapetalae</taxon>
        <taxon>rosids</taxon>
        <taxon>malvids</taxon>
        <taxon>Myrtales</taxon>
        <taxon>Lythraceae</taxon>
        <taxon>Punica</taxon>
    </lineage>
</organism>
<dbReference type="PANTHER" id="PTHR31458:SF2">
    <property type="entry name" value="POLYGALACTURONASE 1 BETA-LIKE PROTEIN 2"/>
    <property type="match status" value="1"/>
</dbReference>
<evidence type="ECO:0000256" key="6">
    <source>
        <dbReference type="ARBA" id="ARBA00023180"/>
    </source>
</evidence>
<dbReference type="PANTHER" id="PTHR31458">
    <property type="entry name" value="POLYGALACTURONASE 1 BETA-LIKE PROTEIN 2"/>
    <property type="match status" value="1"/>
</dbReference>
<dbReference type="EMBL" id="PGOL01002943">
    <property type="protein sequence ID" value="PKI44161.1"/>
    <property type="molecule type" value="Genomic_DNA"/>
</dbReference>
<evidence type="ECO:0000259" key="7">
    <source>
        <dbReference type="PROSITE" id="PS51277"/>
    </source>
</evidence>
<proteinExistence type="predicted"/>
<evidence type="ECO:0000313" key="8">
    <source>
        <dbReference type="EMBL" id="PKI44161.1"/>
    </source>
</evidence>
<dbReference type="InterPro" id="IPR051897">
    <property type="entry name" value="PG-associated_BURP"/>
</dbReference>
<keyword evidence="9" id="KW-1185">Reference proteome</keyword>
<feature type="domain" description="BURP" evidence="7">
    <location>
        <begin position="1"/>
        <end position="127"/>
    </location>
</feature>
<accession>A0A2I0IJF8</accession>
<dbReference type="Proteomes" id="UP000233551">
    <property type="component" value="Unassembled WGS sequence"/>
</dbReference>
<evidence type="ECO:0000256" key="3">
    <source>
        <dbReference type="ARBA" id="ARBA00022512"/>
    </source>
</evidence>
<dbReference type="InterPro" id="IPR004873">
    <property type="entry name" value="BURP_dom"/>
</dbReference>
<dbReference type="PROSITE" id="PS51277">
    <property type="entry name" value="BURP"/>
    <property type="match status" value="1"/>
</dbReference>
<dbReference type="Pfam" id="PF03181">
    <property type="entry name" value="BURP"/>
    <property type="match status" value="1"/>
</dbReference>
<keyword evidence="6" id="KW-0325">Glycoprotein</keyword>
<evidence type="ECO:0000313" key="9">
    <source>
        <dbReference type="Proteomes" id="UP000233551"/>
    </source>
</evidence>
<dbReference type="GO" id="GO:0048046">
    <property type="term" value="C:apoplast"/>
    <property type="evidence" value="ECO:0007669"/>
    <property type="project" value="UniProtKB-SubCell"/>
</dbReference>
<keyword evidence="5" id="KW-0732">Signal</keyword>
<reference evidence="8 9" key="1">
    <citation type="submission" date="2017-11" db="EMBL/GenBank/DDBJ databases">
        <title>De-novo sequencing of pomegranate (Punica granatum L.) genome.</title>
        <authorList>
            <person name="Akparov Z."/>
            <person name="Amiraslanov A."/>
            <person name="Hajiyeva S."/>
            <person name="Abbasov M."/>
            <person name="Kaur K."/>
            <person name="Hamwieh A."/>
            <person name="Solovyev V."/>
            <person name="Salamov A."/>
            <person name="Braich B."/>
            <person name="Kosarev P."/>
            <person name="Mahmoud A."/>
            <person name="Hajiyev E."/>
            <person name="Babayeva S."/>
            <person name="Izzatullayeva V."/>
            <person name="Mammadov A."/>
            <person name="Mammadov A."/>
            <person name="Sharifova S."/>
            <person name="Ojaghi J."/>
            <person name="Eynullazada K."/>
            <person name="Bayramov B."/>
            <person name="Abdulazimova A."/>
            <person name="Shahmuradov I."/>
        </authorList>
    </citation>
    <scope>NUCLEOTIDE SEQUENCE [LARGE SCALE GENOMIC DNA]</scope>
    <source>
        <strain evidence="9">cv. AG2017</strain>
        <tissue evidence="8">Leaf</tissue>
    </source>
</reference>
<keyword evidence="3" id="KW-0964">Secreted</keyword>
<keyword evidence="3" id="KW-0134">Cell wall</keyword>
<protein>
    <recommendedName>
        <fullName evidence="7">BURP domain-containing protein</fullName>
    </recommendedName>
</protein>
<name>A0A2I0IJF8_PUNGR</name>
<evidence type="ECO:0000256" key="4">
    <source>
        <dbReference type="ARBA" id="ARBA00022523"/>
    </source>
</evidence>
<dbReference type="AlphaFoldDB" id="A0A2I0IJF8"/>
<evidence type="ECO:0000256" key="5">
    <source>
        <dbReference type="ARBA" id="ARBA00022729"/>
    </source>
</evidence>
<comment type="caution">
    <text evidence="8">The sequence shown here is derived from an EMBL/GenBank/DDBJ whole genome shotgun (WGS) entry which is preliminary data.</text>
</comment>
<gene>
    <name evidence="8" type="ORF">CRG98_035454</name>
</gene>